<dbReference type="Pfam" id="PF05964">
    <property type="entry name" value="FYRN"/>
    <property type="match status" value="1"/>
</dbReference>
<dbReference type="EMBL" id="CM000780">
    <property type="protein sequence ID" value="AQK55636.1"/>
    <property type="molecule type" value="Genomic_DNA"/>
</dbReference>
<dbReference type="PROSITE" id="PS51184">
    <property type="entry name" value="JMJC"/>
    <property type="match status" value="1"/>
</dbReference>
<feature type="signal peptide" evidence="12">
    <location>
        <begin position="1"/>
        <end position="23"/>
    </location>
</feature>
<feature type="region of interest" description="Disordered" evidence="11">
    <location>
        <begin position="854"/>
        <end position="875"/>
    </location>
</feature>
<keyword evidence="6" id="KW-0560">Oxidoreductase</keyword>
<evidence type="ECO:0000256" key="7">
    <source>
        <dbReference type="ARBA" id="ARBA00023004"/>
    </source>
</evidence>
<dbReference type="SMART" id="SM00541">
    <property type="entry name" value="FYRN"/>
    <property type="match status" value="1"/>
</dbReference>
<feature type="compositionally biased region" description="Polar residues" evidence="11">
    <location>
        <begin position="738"/>
        <end position="747"/>
    </location>
</feature>
<keyword evidence="10" id="KW-0539">Nucleus</keyword>
<feature type="region of interest" description="Disordered" evidence="11">
    <location>
        <begin position="94"/>
        <end position="117"/>
    </location>
</feature>
<dbReference type="Gene3D" id="3.30.160.360">
    <property type="match status" value="1"/>
</dbReference>
<keyword evidence="15" id="KW-0489">Methyltransferase</keyword>
<organism evidence="15">
    <name type="scientific">Zea mays</name>
    <name type="common">Maize</name>
    <dbReference type="NCBI Taxonomy" id="4577"/>
    <lineage>
        <taxon>Eukaryota</taxon>
        <taxon>Viridiplantae</taxon>
        <taxon>Streptophyta</taxon>
        <taxon>Embryophyta</taxon>
        <taxon>Tracheophyta</taxon>
        <taxon>Spermatophyta</taxon>
        <taxon>Magnoliopsida</taxon>
        <taxon>Liliopsida</taxon>
        <taxon>Poales</taxon>
        <taxon>Poaceae</taxon>
        <taxon>PACMAD clade</taxon>
        <taxon>Panicoideae</taxon>
        <taxon>Andropogonodae</taxon>
        <taxon>Andropogoneae</taxon>
        <taxon>Tripsacinae</taxon>
        <taxon>Zea</taxon>
    </lineage>
</organism>
<proteinExistence type="predicted"/>
<dbReference type="PROSITE" id="PS51183">
    <property type="entry name" value="JMJN"/>
    <property type="match status" value="1"/>
</dbReference>
<dbReference type="Gene3D" id="2.60.120.650">
    <property type="entry name" value="Cupin"/>
    <property type="match status" value="1"/>
</dbReference>
<dbReference type="InterPro" id="IPR003349">
    <property type="entry name" value="JmjN"/>
</dbReference>
<evidence type="ECO:0000259" key="13">
    <source>
        <dbReference type="PROSITE" id="PS51183"/>
    </source>
</evidence>
<comment type="subcellular location">
    <subcellularLocation>
        <location evidence="2">Nucleus</location>
    </subcellularLocation>
</comment>
<dbReference type="InterPro" id="IPR003347">
    <property type="entry name" value="JmjC_dom"/>
</dbReference>
<dbReference type="GO" id="GO:0005634">
    <property type="term" value="C:nucleus"/>
    <property type="evidence" value="ECO:0007669"/>
    <property type="project" value="UniProtKB-SubCell"/>
</dbReference>
<dbReference type="InParanoid" id="A0A1D6QBK5"/>
<dbReference type="PROSITE" id="PS51543">
    <property type="entry name" value="FYRC"/>
    <property type="match status" value="1"/>
</dbReference>
<dbReference type="GO" id="GO:0046872">
    <property type="term" value="F:metal ion binding"/>
    <property type="evidence" value="ECO:0007669"/>
    <property type="project" value="UniProtKB-KW"/>
</dbReference>
<evidence type="ECO:0000259" key="14">
    <source>
        <dbReference type="PROSITE" id="PS51184"/>
    </source>
</evidence>
<evidence type="ECO:0000256" key="1">
    <source>
        <dbReference type="ARBA" id="ARBA00001954"/>
    </source>
</evidence>
<protein>
    <submittedName>
        <fullName evidence="15">Putative lysine-specific demethylase JMJ16</fullName>
    </submittedName>
</protein>
<gene>
    <name evidence="15" type="ORF">ZEAMMB73_Zm00001d051965</name>
</gene>
<dbReference type="SMR" id="A0A1D6QBK5"/>
<evidence type="ECO:0000256" key="8">
    <source>
        <dbReference type="ARBA" id="ARBA00023015"/>
    </source>
</evidence>
<dbReference type="InterPro" id="IPR004198">
    <property type="entry name" value="Znf_C5HC2"/>
</dbReference>
<name>A0A1D6QBK5_MAIZE</name>
<feature type="region of interest" description="Disordered" evidence="11">
    <location>
        <begin position="719"/>
        <end position="774"/>
    </location>
</feature>
<dbReference type="SMART" id="SM00542">
    <property type="entry name" value="FYRC"/>
    <property type="match status" value="1"/>
</dbReference>
<evidence type="ECO:0000256" key="10">
    <source>
        <dbReference type="ARBA" id="ARBA00023242"/>
    </source>
</evidence>
<keyword evidence="5" id="KW-0223">Dioxygenase</keyword>
<keyword evidence="7" id="KW-0408">Iron</keyword>
<dbReference type="Pfam" id="PF02373">
    <property type="entry name" value="JmjC"/>
    <property type="match status" value="1"/>
</dbReference>
<dbReference type="InterPro" id="IPR003888">
    <property type="entry name" value="FYrich_N"/>
</dbReference>
<feature type="compositionally biased region" description="Low complexity" evidence="11">
    <location>
        <begin position="754"/>
        <end position="773"/>
    </location>
</feature>
<evidence type="ECO:0000256" key="11">
    <source>
        <dbReference type="SAM" id="MobiDB-lite"/>
    </source>
</evidence>
<evidence type="ECO:0000256" key="12">
    <source>
        <dbReference type="SAM" id="SignalP"/>
    </source>
</evidence>
<evidence type="ECO:0000256" key="6">
    <source>
        <dbReference type="ARBA" id="ARBA00023002"/>
    </source>
</evidence>
<evidence type="ECO:0000256" key="2">
    <source>
        <dbReference type="ARBA" id="ARBA00004123"/>
    </source>
</evidence>
<reference evidence="15" key="1">
    <citation type="submission" date="2015-12" db="EMBL/GenBank/DDBJ databases">
        <title>Update maize B73 reference genome by single molecule sequencing technologies.</title>
        <authorList>
            <consortium name="Maize Genome Sequencing Project"/>
            <person name="Ware D."/>
        </authorList>
    </citation>
    <scope>NUCLEOTIDE SEQUENCE</scope>
    <source>
        <tissue evidence="15">Seedling</tissue>
    </source>
</reference>
<keyword evidence="3" id="KW-0479">Metal-binding</keyword>
<evidence type="ECO:0000256" key="5">
    <source>
        <dbReference type="ARBA" id="ARBA00022964"/>
    </source>
</evidence>
<dbReference type="Pfam" id="PF02928">
    <property type="entry name" value="zf-C5HC2"/>
    <property type="match status" value="1"/>
</dbReference>
<feature type="domain" description="JmjN" evidence="13">
    <location>
        <begin position="187"/>
        <end position="228"/>
    </location>
</feature>
<evidence type="ECO:0000256" key="9">
    <source>
        <dbReference type="ARBA" id="ARBA00023163"/>
    </source>
</evidence>
<keyword evidence="8" id="KW-0805">Transcription regulation</keyword>
<comment type="cofactor">
    <cofactor evidence="1">
        <name>Fe(2+)</name>
        <dbReference type="ChEBI" id="CHEBI:29033"/>
    </cofactor>
</comment>
<keyword evidence="4" id="KW-0156">Chromatin regulator</keyword>
<dbReference type="GO" id="GO:0045814">
    <property type="term" value="P:negative regulation of gene expression, epigenetic"/>
    <property type="evidence" value="ECO:0007669"/>
    <property type="project" value="UniProtKB-ARBA"/>
</dbReference>
<dbReference type="SMART" id="SM00558">
    <property type="entry name" value="JmjC"/>
    <property type="match status" value="1"/>
</dbReference>
<feature type="domain" description="JmjC" evidence="14">
    <location>
        <begin position="382"/>
        <end position="548"/>
    </location>
</feature>
<dbReference type="SUPFAM" id="SSF51197">
    <property type="entry name" value="Clavaminate synthase-like"/>
    <property type="match status" value="1"/>
</dbReference>
<keyword evidence="12" id="KW-0732">Signal</keyword>
<dbReference type="GO" id="GO:0032453">
    <property type="term" value="F:histone H3K4 demethylase activity"/>
    <property type="evidence" value="ECO:0007669"/>
    <property type="project" value="UniProtKB-ARBA"/>
</dbReference>
<dbReference type="STRING" id="4577.A0A1D6QBK5"/>
<feature type="compositionally biased region" description="Basic and acidic residues" evidence="11">
    <location>
        <begin position="719"/>
        <end position="735"/>
    </location>
</feature>
<dbReference type="GO" id="GO:0032259">
    <property type="term" value="P:methylation"/>
    <property type="evidence" value="ECO:0007669"/>
    <property type="project" value="UniProtKB-KW"/>
</dbReference>
<dbReference type="PANTHER" id="PTHR10694">
    <property type="entry name" value="LYSINE-SPECIFIC DEMETHYLASE"/>
    <property type="match status" value="1"/>
</dbReference>
<evidence type="ECO:0000313" key="15">
    <source>
        <dbReference type="EMBL" id="AQK55636.1"/>
    </source>
</evidence>
<dbReference type="Pfam" id="PF02375">
    <property type="entry name" value="JmjN"/>
    <property type="match status" value="1"/>
</dbReference>
<keyword evidence="15" id="KW-0808">Transferase</keyword>
<dbReference type="AlphaFoldDB" id="A0A1D6QBK5"/>
<keyword evidence="9" id="KW-0804">Transcription</keyword>
<dbReference type="PANTHER" id="PTHR10694:SF98">
    <property type="entry name" value="LYSINE-SPECIFIC DEMETHYLASE JMJ16-RELATED"/>
    <property type="match status" value="1"/>
</dbReference>
<dbReference type="FunFam" id="3.30.160.360:FF:000005">
    <property type="entry name" value="Putative lysine-specific demethylase JMJ16"/>
    <property type="match status" value="1"/>
</dbReference>
<dbReference type="PROSITE" id="PS51542">
    <property type="entry name" value="FYRN"/>
    <property type="match status" value="1"/>
</dbReference>
<dbReference type="GO" id="GO:0008168">
    <property type="term" value="F:methyltransferase activity"/>
    <property type="evidence" value="ECO:0007669"/>
    <property type="project" value="UniProtKB-KW"/>
</dbReference>
<evidence type="ECO:0000256" key="4">
    <source>
        <dbReference type="ARBA" id="ARBA00022853"/>
    </source>
</evidence>
<dbReference type="Pfam" id="PF05965">
    <property type="entry name" value="FYRC"/>
    <property type="match status" value="1"/>
</dbReference>
<dbReference type="GO" id="GO:0051213">
    <property type="term" value="F:dioxygenase activity"/>
    <property type="evidence" value="ECO:0007669"/>
    <property type="project" value="UniProtKB-KW"/>
</dbReference>
<dbReference type="InterPro" id="IPR003889">
    <property type="entry name" value="FYrich_C"/>
</dbReference>
<accession>A0A1D6QBK5</accession>
<dbReference type="SMART" id="SM00545">
    <property type="entry name" value="JmjN"/>
    <property type="match status" value="1"/>
</dbReference>
<feature type="chain" id="PRO_5010808088" evidence="12">
    <location>
        <begin position="24"/>
        <end position="1129"/>
    </location>
</feature>
<sequence length="1129" mass="126069">MPWSRAITVRGWLFALLPPRVFSGAALLSSMMGTECIMATLGGDPEPSIPPGFGPFVALALQGIQNNAKSADAHSSSAQAAHCMEKDVEVLEHGSAHGWSDTPASTSGTHSCRRSLRNRPPIDYSQFDLISDEESDVESAEKGVGLVRRRRQLPKGVLRGCAQCADCQKVVARWNPSGARRPVLEEAPVFYPSEEEFKDTLKYIESIRSTAEPYGICRIVPPPSWKPPCLLKEKNIWECSKFCTRVQKVDKLQNRKSSKKGRRGGMMKKRRKLLELEDNNNINHNQTGVQQNQERFGFEPGPEFTLQTFKKYADDFREQYFKKEVSADSPPSVEDIEGEYWRIVEKPTEEIEVVYGADLETGTFGSGFPKSSPEVKSDVEHKYLESGWNLNNLPRLQGSVLSFEGGDISGVLVPWLYVGMCFSSFCWHVEDHHLYSLNYMHWGAPKMWYGVPGKDAVNLEAAMRKHLPDLFEEQPDLLHNLVTQFSTSLLKSEGVPVYRCVQHEGEFVLTFPRAYHAGFNCGFNCAEAVNVAPIDWLPIGQDAVELYRKQARKITVSHDKLLLGAAREAIRAHWDILFLKKNTADNLRWKSMCGLDSTICKSLKARIDLELAQRQNICSPSQSRKMDAEFDSTDRECALCYYDLHLSASGCPCCPGKYTCLVHAKQLCSCDWDKRFFLFRYDINELNMLADALGGKLSAIHRWGVSHLGLSLRSCVKREKDQDSKTPRRVTDGPRRSYMSQASTVSLAPSLVCNEQNNNGSNMNPSMESSNNSHRLMASNTNATKFYSYKDQMHVTPESQASAASSQPFAGTVLRAQSVSQEASPSVFTSKPLIDSSLLKNTYVGLSSGGAHIGHPNFGNQQPSDECLQRKSESLSGSEAKGHSAALVQPALGNHHNGSGGAHKGLRMANVVHRFKSLVESLEIGVVLSGRLWSSSQAIFPKGFRSRVKYFSIVDPTQMAYYISEILDAGPQGPLFMVTLENCPGELFINVSPAKCWSMVRERLNMEIRRQLSTGRANLPALQPPGSVDGFEMFRLLSPAIVQAIEARDRDRICTEYWRSRPHVVTEDRATAPPQAQGPLHALRGLFQRANRNELLALRSLLVSNISPDDFSRRQATQILDEEIAKQWR</sequence>
<dbReference type="IntAct" id="A0A1D6QBK5">
    <property type="interactions" value="3"/>
</dbReference>
<evidence type="ECO:0000256" key="3">
    <source>
        <dbReference type="ARBA" id="ARBA00022723"/>
    </source>
</evidence>